<evidence type="ECO:0000313" key="5">
    <source>
        <dbReference type="Proteomes" id="UP001165289"/>
    </source>
</evidence>
<sequence>MYSGFDTRPIRDRMDEFDKRVYDQLTAERDSLDSSFVNAIRLLDDELSNLRAKATGLAPGEVVLTEKIVVPVDENPGYNFVGKLLGPKGITLKSMQGDTGTKMTILGKGSVRNRDKEDELRNSGSKEWEHLKEPLYVFIEARGPPNLAKARMAAAVAEVKKMLIPQDPHFDAVRQEQRFMMGFIPPPGQMAPPPPEMMSPVRGRGRGRGPRGSRGRGMRGGGMNGPPAMGPMHHGSVSPPGRNSEMGMDSRLFSNQHISSMEGNFRGNSDWKSFPSRSGRSYRDHPYERKIEYGHEVNHPY</sequence>
<evidence type="ECO:0000256" key="2">
    <source>
        <dbReference type="SAM" id="MobiDB-lite"/>
    </source>
</evidence>
<organism evidence="4 5">
    <name type="scientific">Oopsacas minuta</name>
    <dbReference type="NCBI Taxonomy" id="111878"/>
    <lineage>
        <taxon>Eukaryota</taxon>
        <taxon>Metazoa</taxon>
        <taxon>Porifera</taxon>
        <taxon>Hexactinellida</taxon>
        <taxon>Hexasterophora</taxon>
        <taxon>Lyssacinosida</taxon>
        <taxon>Leucopsacidae</taxon>
        <taxon>Oopsacas</taxon>
    </lineage>
</organism>
<dbReference type="InterPro" id="IPR045071">
    <property type="entry name" value="BBP-like"/>
</dbReference>
<protein>
    <submittedName>
        <fullName evidence="4">KH domain-containing, RNA-binding, signal transduction-associated protein 2</fullName>
    </submittedName>
</protein>
<evidence type="ECO:0000313" key="4">
    <source>
        <dbReference type="EMBL" id="KAI6660451.1"/>
    </source>
</evidence>
<comment type="caution">
    <text evidence="4">The sequence shown here is derived from an EMBL/GenBank/DDBJ whole genome shotgun (WGS) entry which is preliminary data.</text>
</comment>
<dbReference type="AlphaFoldDB" id="A0AAV7KH80"/>
<dbReference type="Proteomes" id="UP001165289">
    <property type="component" value="Unassembled WGS sequence"/>
</dbReference>
<dbReference type="GO" id="GO:0000381">
    <property type="term" value="P:regulation of alternative mRNA splicing, via spliceosome"/>
    <property type="evidence" value="ECO:0007669"/>
    <property type="project" value="TreeGrafter"/>
</dbReference>
<evidence type="ECO:0000256" key="1">
    <source>
        <dbReference type="ARBA" id="ARBA00022884"/>
    </source>
</evidence>
<dbReference type="GO" id="GO:0005634">
    <property type="term" value="C:nucleus"/>
    <property type="evidence" value="ECO:0007669"/>
    <property type="project" value="TreeGrafter"/>
</dbReference>
<feature type="compositionally biased region" description="Polar residues" evidence="2">
    <location>
        <begin position="261"/>
        <end position="279"/>
    </location>
</feature>
<feature type="compositionally biased region" description="Basic residues" evidence="2">
    <location>
        <begin position="203"/>
        <end position="217"/>
    </location>
</feature>
<dbReference type="EMBL" id="JAKMXF010000033">
    <property type="protein sequence ID" value="KAI6660451.1"/>
    <property type="molecule type" value="Genomic_DNA"/>
</dbReference>
<dbReference type="PANTHER" id="PTHR11208:SF42">
    <property type="entry name" value="QUAKING RELATED 54B, ISOFORM E"/>
    <property type="match status" value="1"/>
</dbReference>
<keyword evidence="1" id="KW-0694">RNA-binding</keyword>
<gene>
    <name evidence="4" type="ORF">LOD99_14037</name>
</gene>
<dbReference type="SMART" id="SM00322">
    <property type="entry name" value="KH"/>
    <property type="match status" value="1"/>
</dbReference>
<dbReference type="Gene3D" id="3.30.1370.10">
    <property type="entry name" value="K Homology domain, type 1"/>
    <property type="match status" value="1"/>
</dbReference>
<dbReference type="SUPFAM" id="SSF54791">
    <property type="entry name" value="Eukaryotic type KH-domain (KH-domain type I)"/>
    <property type="match status" value="1"/>
</dbReference>
<name>A0AAV7KH80_9METZ</name>
<accession>A0AAV7KH80</accession>
<dbReference type="PANTHER" id="PTHR11208">
    <property type="entry name" value="RNA-BINDING PROTEIN RELATED"/>
    <property type="match status" value="1"/>
</dbReference>
<keyword evidence="5" id="KW-1185">Reference proteome</keyword>
<evidence type="ECO:0000259" key="3">
    <source>
        <dbReference type="SMART" id="SM00322"/>
    </source>
</evidence>
<dbReference type="InterPro" id="IPR036612">
    <property type="entry name" value="KH_dom_type_1_sf"/>
</dbReference>
<feature type="domain" description="K Homology" evidence="3">
    <location>
        <begin position="62"/>
        <end position="164"/>
    </location>
</feature>
<proteinExistence type="predicted"/>
<feature type="region of interest" description="Disordered" evidence="2">
    <location>
        <begin position="202"/>
        <end position="242"/>
    </location>
</feature>
<dbReference type="GO" id="GO:0003729">
    <property type="term" value="F:mRNA binding"/>
    <property type="evidence" value="ECO:0007669"/>
    <property type="project" value="TreeGrafter"/>
</dbReference>
<dbReference type="Pfam" id="PF22675">
    <property type="entry name" value="KH-I_KHDC4-BBP"/>
    <property type="match status" value="1"/>
</dbReference>
<dbReference type="InterPro" id="IPR055256">
    <property type="entry name" value="KH_1_KHDC4/BBP-like"/>
</dbReference>
<feature type="region of interest" description="Disordered" evidence="2">
    <location>
        <begin position="261"/>
        <end position="285"/>
    </location>
</feature>
<dbReference type="InterPro" id="IPR004087">
    <property type="entry name" value="KH_dom"/>
</dbReference>
<reference evidence="4 5" key="1">
    <citation type="journal article" date="2023" name="BMC Biol.">
        <title>The compact genome of the sponge Oopsacas minuta (Hexactinellida) is lacking key metazoan core genes.</title>
        <authorList>
            <person name="Santini S."/>
            <person name="Schenkelaars Q."/>
            <person name="Jourda C."/>
            <person name="Duchesne M."/>
            <person name="Belahbib H."/>
            <person name="Rocher C."/>
            <person name="Selva M."/>
            <person name="Riesgo A."/>
            <person name="Vervoort M."/>
            <person name="Leys S.P."/>
            <person name="Kodjabachian L."/>
            <person name="Le Bivic A."/>
            <person name="Borchiellini C."/>
            <person name="Claverie J.M."/>
            <person name="Renard E."/>
        </authorList>
    </citation>
    <scope>NUCLEOTIDE SEQUENCE [LARGE SCALE GENOMIC DNA]</scope>
    <source>
        <strain evidence="4">SPO-2</strain>
    </source>
</reference>